<feature type="region of interest" description="Disordered" evidence="6">
    <location>
        <begin position="224"/>
        <end position="243"/>
    </location>
</feature>
<evidence type="ECO:0000256" key="6">
    <source>
        <dbReference type="SAM" id="MobiDB-lite"/>
    </source>
</evidence>
<dbReference type="PANTHER" id="PTHR37481">
    <property type="entry name" value="LIPOPOLYSACCHARIDE EXPORT SYSTEM PROTEIN LPTC"/>
    <property type="match status" value="1"/>
</dbReference>
<dbReference type="EMBL" id="JABRWJ010000006">
    <property type="protein sequence ID" value="NRF69281.1"/>
    <property type="molecule type" value="Genomic_DNA"/>
</dbReference>
<evidence type="ECO:0000313" key="7">
    <source>
        <dbReference type="EMBL" id="NRF69281.1"/>
    </source>
</evidence>
<dbReference type="InterPro" id="IPR010664">
    <property type="entry name" value="LipoPS_assembly_LptC-rel"/>
</dbReference>
<dbReference type="Pfam" id="PF06835">
    <property type="entry name" value="LptC"/>
    <property type="match status" value="1"/>
</dbReference>
<gene>
    <name evidence="7" type="primary">lptC</name>
    <name evidence="7" type="ORF">HLB44_19980</name>
</gene>
<accession>A0ABX2EL42</accession>
<keyword evidence="3" id="KW-0812">Transmembrane</keyword>
<organism evidence="7 8">
    <name type="scientific">Pseudaquabacterium terrae</name>
    <dbReference type="NCBI Taxonomy" id="2732868"/>
    <lineage>
        <taxon>Bacteria</taxon>
        <taxon>Pseudomonadati</taxon>
        <taxon>Pseudomonadota</taxon>
        <taxon>Betaproteobacteria</taxon>
        <taxon>Burkholderiales</taxon>
        <taxon>Sphaerotilaceae</taxon>
        <taxon>Pseudaquabacterium</taxon>
    </lineage>
</organism>
<protein>
    <submittedName>
        <fullName evidence="7">LPS export ABC transporter periplasmic protein LptC</fullName>
    </submittedName>
</protein>
<name>A0ABX2EL42_9BURK</name>
<proteinExistence type="predicted"/>
<evidence type="ECO:0000256" key="4">
    <source>
        <dbReference type="ARBA" id="ARBA00022989"/>
    </source>
</evidence>
<dbReference type="InterPro" id="IPR026265">
    <property type="entry name" value="LptC"/>
</dbReference>
<dbReference type="Proteomes" id="UP000737171">
    <property type="component" value="Unassembled WGS sequence"/>
</dbReference>
<evidence type="ECO:0000256" key="3">
    <source>
        <dbReference type="ARBA" id="ARBA00022692"/>
    </source>
</evidence>
<dbReference type="Gene3D" id="2.60.450.10">
    <property type="entry name" value="Lipopolysaccharide (LPS) transport protein A like domain"/>
    <property type="match status" value="1"/>
</dbReference>
<keyword evidence="8" id="KW-1185">Reference proteome</keyword>
<dbReference type="NCBIfam" id="TIGR04409">
    <property type="entry name" value="LptC_YrbK"/>
    <property type="match status" value="1"/>
</dbReference>
<dbReference type="PANTHER" id="PTHR37481:SF1">
    <property type="entry name" value="LIPOPOLYSACCHARIDE EXPORT SYSTEM PROTEIN LPTC"/>
    <property type="match status" value="1"/>
</dbReference>
<keyword evidence="4" id="KW-1133">Transmembrane helix</keyword>
<evidence type="ECO:0000256" key="1">
    <source>
        <dbReference type="ARBA" id="ARBA00022475"/>
    </source>
</evidence>
<keyword evidence="5" id="KW-0472">Membrane</keyword>
<comment type="caution">
    <text evidence="7">The sequence shown here is derived from an EMBL/GenBank/DDBJ whole genome shotgun (WGS) entry which is preliminary data.</text>
</comment>
<evidence type="ECO:0000313" key="8">
    <source>
        <dbReference type="Proteomes" id="UP000737171"/>
    </source>
</evidence>
<keyword evidence="2" id="KW-0997">Cell inner membrane</keyword>
<reference evidence="7 8" key="1">
    <citation type="submission" date="2020-05" db="EMBL/GenBank/DDBJ databases">
        <title>Aquincola sp. isolate from soil.</title>
        <authorList>
            <person name="Han J."/>
            <person name="Kim D.-U."/>
        </authorList>
    </citation>
    <scope>NUCLEOTIDE SEQUENCE [LARGE SCALE GENOMIC DNA]</scope>
    <source>
        <strain evidence="7 8">S2</strain>
    </source>
</reference>
<keyword evidence="1" id="KW-1003">Cell membrane</keyword>
<dbReference type="InterPro" id="IPR052363">
    <property type="entry name" value="LPS_export_LptC"/>
</dbReference>
<sequence length="243" mass="27219">MRADATPPPELHLPDLPEVPVSLRPLTPPLARRQPLPWGLRLRNLLSSYLPLLLMAALAASTWWLVKRTPSPDAPSGPVAPRHEPDYTMHRFSITRFDAEGRFALRIDGDVMRHYPDTDHFEIDGVRIHARAPDGRSTDASARRALANGDGSEVQLIGGAQVISQVEGGDRLQIDGEFLHAFLRFERLRSHLPVQVRRGSDDTRAAGLDYDHLTRQLVLQGPVRSIYRPGARPSHSERRKDNP</sequence>
<feature type="compositionally biased region" description="Basic and acidic residues" evidence="6">
    <location>
        <begin position="234"/>
        <end position="243"/>
    </location>
</feature>
<evidence type="ECO:0000256" key="5">
    <source>
        <dbReference type="ARBA" id="ARBA00023136"/>
    </source>
</evidence>
<evidence type="ECO:0000256" key="2">
    <source>
        <dbReference type="ARBA" id="ARBA00022519"/>
    </source>
</evidence>
<dbReference type="RefSeq" id="WP_173125867.1">
    <property type="nucleotide sequence ID" value="NZ_JABRWJ010000006.1"/>
</dbReference>